<dbReference type="Pfam" id="PF08922">
    <property type="entry name" value="DUF1905"/>
    <property type="match status" value="1"/>
</dbReference>
<dbReference type="AlphaFoldDB" id="A0A4R0J4C5"/>
<dbReference type="RefSeq" id="WP_131518694.1">
    <property type="nucleotide sequence ID" value="NZ_SJKD01000013.1"/>
</dbReference>
<protein>
    <submittedName>
        <fullName evidence="1">DUF1905 domain-containing protein</fullName>
    </submittedName>
</protein>
<evidence type="ECO:0000313" key="2">
    <source>
        <dbReference type="Proteomes" id="UP000293342"/>
    </source>
</evidence>
<keyword evidence="2" id="KW-1185">Reference proteome</keyword>
<proteinExistence type="predicted"/>
<organism evidence="1 2">
    <name type="scientific">Kribbella capetownensis</name>
    <dbReference type="NCBI Taxonomy" id="1572659"/>
    <lineage>
        <taxon>Bacteria</taxon>
        <taxon>Bacillati</taxon>
        <taxon>Actinomycetota</taxon>
        <taxon>Actinomycetes</taxon>
        <taxon>Propionibacteriales</taxon>
        <taxon>Kribbellaceae</taxon>
        <taxon>Kribbella</taxon>
    </lineage>
</organism>
<sequence>MGTTVEFSGTVRRWNPDKPGGLAVVDVPDDCVTQLGGRKQRRVTGTLNGAEFAGSTMLVAGGGFCVGVSKAALKAADAGVGDDVEVVLQREQP</sequence>
<dbReference type="OrthoDB" id="3829458at2"/>
<reference evidence="1 2" key="1">
    <citation type="submission" date="2019-02" db="EMBL/GenBank/DDBJ databases">
        <title>Kribbella capetownensis sp. nov. and Kribbella speibonae sp. nov., isolated from soil.</title>
        <authorList>
            <person name="Curtis S.M."/>
            <person name="Norton I."/>
            <person name="Everest G.J."/>
            <person name="Meyers P.R."/>
        </authorList>
    </citation>
    <scope>NUCLEOTIDE SEQUENCE [LARGE SCALE GENOMIC DNA]</scope>
    <source>
        <strain evidence="1 2">YM53</strain>
    </source>
</reference>
<accession>A0A4R0J4C5</accession>
<dbReference type="SUPFAM" id="SSF141694">
    <property type="entry name" value="AF2212/PG0164-like"/>
    <property type="match status" value="1"/>
</dbReference>
<dbReference type="Proteomes" id="UP000293342">
    <property type="component" value="Unassembled WGS sequence"/>
</dbReference>
<dbReference type="InterPro" id="IPR037079">
    <property type="entry name" value="AF2212/PG0164-like_sf"/>
</dbReference>
<dbReference type="EMBL" id="SJKD01000013">
    <property type="protein sequence ID" value="TCC39994.1"/>
    <property type="molecule type" value="Genomic_DNA"/>
</dbReference>
<name>A0A4R0J4C5_9ACTN</name>
<dbReference type="Gene3D" id="2.40.30.100">
    <property type="entry name" value="AF2212/PG0164-like"/>
    <property type="match status" value="1"/>
</dbReference>
<evidence type="ECO:0000313" key="1">
    <source>
        <dbReference type="EMBL" id="TCC39994.1"/>
    </source>
</evidence>
<dbReference type="InterPro" id="IPR015018">
    <property type="entry name" value="DUF1905"/>
</dbReference>
<comment type="caution">
    <text evidence="1">The sequence shown here is derived from an EMBL/GenBank/DDBJ whole genome shotgun (WGS) entry which is preliminary data.</text>
</comment>
<gene>
    <name evidence="1" type="ORF">E0H75_38630</name>
</gene>